<dbReference type="EMBL" id="JAAVUM010000001">
    <property type="protein sequence ID" value="NKE04002.1"/>
    <property type="molecule type" value="Genomic_DNA"/>
</dbReference>
<evidence type="ECO:0000256" key="2">
    <source>
        <dbReference type="ARBA" id="ARBA00023002"/>
    </source>
</evidence>
<dbReference type="NCBIfam" id="NF009389">
    <property type="entry name" value="PRK12748.1"/>
    <property type="match status" value="1"/>
</dbReference>
<proteinExistence type="inferred from homology"/>
<dbReference type="Pfam" id="PF13561">
    <property type="entry name" value="adh_short_C2"/>
    <property type="match status" value="1"/>
</dbReference>
<dbReference type="InterPro" id="IPR036291">
    <property type="entry name" value="NAD(P)-bd_dom_sf"/>
</dbReference>
<name>A0A846TF79_9BACI</name>
<dbReference type="SUPFAM" id="SSF51735">
    <property type="entry name" value="NAD(P)-binding Rossmann-fold domains"/>
    <property type="match status" value="1"/>
</dbReference>
<dbReference type="PRINTS" id="PR00081">
    <property type="entry name" value="GDHRDH"/>
</dbReference>
<protein>
    <submittedName>
        <fullName evidence="3">SDR family oxidoreductase</fullName>
    </submittedName>
</protein>
<dbReference type="PANTHER" id="PTHR48107">
    <property type="entry name" value="NADPH-DEPENDENT ALDEHYDE REDUCTASE-LIKE PROTEIN, CHLOROPLASTIC-RELATED"/>
    <property type="match status" value="1"/>
</dbReference>
<dbReference type="Proteomes" id="UP000587942">
    <property type="component" value="Unassembled WGS sequence"/>
</dbReference>
<dbReference type="Gene3D" id="3.40.50.720">
    <property type="entry name" value="NAD(P)-binding Rossmann-like Domain"/>
    <property type="match status" value="1"/>
</dbReference>
<reference evidence="3 4" key="1">
    <citation type="submission" date="2020-03" db="EMBL/GenBank/DDBJ databases">
        <authorList>
            <person name="Sun Q."/>
        </authorList>
    </citation>
    <scope>NUCLEOTIDE SEQUENCE [LARGE SCALE GENOMIC DNA]</scope>
    <source>
        <strain evidence="3 4">KACC 21451</strain>
    </source>
</reference>
<dbReference type="PANTHER" id="PTHR48107:SF7">
    <property type="entry name" value="RE15974P"/>
    <property type="match status" value="1"/>
</dbReference>
<organism evidence="3 4">
    <name type="scientific">Mesobacillus selenatarsenatis</name>
    <dbReference type="NCBI Taxonomy" id="388741"/>
    <lineage>
        <taxon>Bacteria</taxon>
        <taxon>Bacillati</taxon>
        <taxon>Bacillota</taxon>
        <taxon>Bacilli</taxon>
        <taxon>Bacillales</taxon>
        <taxon>Bacillaceae</taxon>
        <taxon>Mesobacillus</taxon>
    </lineage>
</organism>
<evidence type="ECO:0000313" key="3">
    <source>
        <dbReference type="EMBL" id="NKE04002.1"/>
    </source>
</evidence>
<dbReference type="InterPro" id="IPR002347">
    <property type="entry name" value="SDR_fam"/>
</dbReference>
<dbReference type="RefSeq" id="WP_167830531.1">
    <property type="nucleotide sequence ID" value="NZ_JAAVUM010000001.1"/>
</dbReference>
<evidence type="ECO:0000313" key="4">
    <source>
        <dbReference type="Proteomes" id="UP000587942"/>
    </source>
</evidence>
<comment type="similarity">
    <text evidence="1">Belongs to the short-chain dehydrogenases/reductases (SDR) family.</text>
</comment>
<comment type="caution">
    <text evidence="3">The sequence shown here is derived from an EMBL/GenBank/DDBJ whole genome shotgun (WGS) entry which is preliminary data.</text>
</comment>
<evidence type="ECO:0000256" key="1">
    <source>
        <dbReference type="ARBA" id="ARBA00006484"/>
    </source>
</evidence>
<sequence length="259" mass="27827">MTNLKGKLAIVTGASRSKGIGAAICRSLANAGADVFFTHWSPFDEMSGNGLDQKFPNILCEELRSIGVNAAHMEADLSRSESSTLIMDRVEETLGTPTILVNNATYESPADFRTLNREILDKHYSVNNSGTLMLSLEFAKRYEKSFAEGKDGRIINMVSKGPDPNNLAYIATKGMMIAITEPLSVGLAPIGITVNSVDPGPTDSGWITDELRAQLLPLFPSVRIGVPEDAAKLITFLASDDSGWITGQTIKSEGGFLGK</sequence>
<dbReference type="GO" id="GO:0016614">
    <property type="term" value="F:oxidoreductase activity, acting on CH-OH group of donors"/>
    <property type="evidence" value="ECO:0007669"/>
    <property type="project" value="UniProtKB-ARBA"/>
</dbReference>
<dbReference type="CDD" id="cd05233">
    <property type="entry name" value="SDR_c"/>
    <property type="match status" value="1"/>
</dbReference>
<accession>A0A846TF79</accession>
<gene>
    <name evidence="3" type="ORF">GWK17_00700</name>
</gene>
<keyword evidence="2" id="KW-0560">Oxidoreductase</keyword>
<dbReference type="AlphaFoldDB" id="A0A846TF79"/>